<dbReference type="InterPro" id="IPR018841">
    <property type="entry name" value="DUF2442"/>
</dbReference>
<dbReference type="Proteomes" id="UP000634522">
    <property type="component" value="Unassembled WGS sequence"/>
</dbReference>
<organism evidence="1 2">
    <name type="scientific">Aromatoleum toluolicum</name>
    <dbReference type="NCBI Taxonomy" id="90060"/>
    <lineage>
        <taxon>Bacteria</taxon>
        <taxon>Pseudomonadati</taxon>
        <taxon>Pseudomonadota</taxon>
        <taxon>Betaproteobacteria</taxon>
        <taxon>Rhodocyclales</taxon>
        <taxon>Rhodocyclaceae</taxon>
        <taxon>Aromatoleum</taxon>
    </lineage>
</organism>
<name>A0ABX1NB09_9RHOO</name>
<sequence length="69" mass="7937">MTDQGISLVLDGQRLHLPYDQFPWFRAVPRELIGRVVRPTPGHLYWPELDIDLSLESIERPNAAPLCAR</sequence>
<reference evidence="1 2" key="1">
    <citation type="submission" date="2019-12" db="EMBL/GenBank/DDBJ databases">
        <title>Comparative genomics gives insights into the taxonomy of the Azoarcus-Aromatoleum group and reveals separate origins of nif in the plant-associated Azoarcus and non-plant-associated Aromatoleum sub-groups.</title>
        <authorList>
            <person name="Lafos M."/>
            <person name="Maluk M."/>
            <person name="Batista M."/>
            <person name="Junghare M."/>
            <person name="Carmona M."/>
            <person name="Faoro H."/>
            <person name="Cruz L.M."/>
            <person name="Battistoni F."/>
            <person name="De Souza E."/>
            <person name="Pedrosa F."/>
            <person name="Chen W.-M."/>
            <person name="Poole P.S."/>
            <person name="Dixon R.A."/>
            <person name="James E.K."/>
        </authorList>
    </citation>
    <scope>NUCLEOTIDE SEQUENCE [LARGE SCALE GENOMIC DNA]</scope>
    <source>
        <strain evidence="1 2">T</strain>
    </source>
</reference>
<dbReference type="Pfam" id="PF10387">
    <property type="entry name" value="DUF2442"/>
    <property type="match status" value="1"/>
</dbReference>
<comment type="caution">
    <text evidence="1">The sequence shown here is derived from an EMBL/GenBank/DDBJ whole genome shotgun (WGS) entry which is preliminary data.</text>
</comment>
<protein>
    <submittedName>
        <fullName evidence="1">DUF2442 domain-containing protein</fullName>
    </submittedName>
</protein>
<gene>
    <name evidence="1" type="ORF">GPA27_03530</name>
</gene>
<evidence type="ECO:0000313" key="2">
    <source>
        <dbReference type="Proteomes" id="UP000634522"/>
    </source>
</evidence>
<proteinExistence type="predicted"/>
<dbReference type="EMBL" id="WTVS01000004">
    <property type="protein sequence ID" value="NMF96463.1"/>
    <property type="molecule type" value="Genomic_DNA"/>
</dbReference>
<evidence type="ECO:0000313" key="1">
    <source>
        <dbReference type="EMBL" id="NMF96463.1"/>
    </source>
</evidence>
<keyword evidence="2" id="KW-1185">Reference proteome</keyword>
<accession>A0ABX1NB09</accession>